<evidence type="ECO:0000313" key="1">
    <source>
        <dbReference type="EMBL" id="DBA32924.1"/>
    </source>
</evidence>
<dbReference type="Proteomes" id="UP001181693">
    <property type="component" value="Unassembled WGS sequence"/>
</dbReference>
<proteinExistence type="predicted"/>
<keyword evidence="2" id="KW-1185">Reference proteome</keyword>
<sequence>MERLKTAAKSNIYWCTIHAILLTLDSRITIDVYLCFGTKMFKENAILEKQKIISRSTIQYPTSQQLLDKFQANIKHKYTG</sequence>
<protein>
    <submittedName>
        <fullName evidence="1">Uncharacterized protein</fullName>
    </submittedName>
</protein>
<accession>A0AAV3ANA1</accession>
<organism evidence="1 2">
    <name type="scientific">Pyxicephalus adspersus</name>
    <name type="common">African bullfrog</name>
    <dbReference type="NCBI Taxonomy" id="30357"/>
    <lineage>
        <taxon>Eukaryota</taxon>
        <taxon>Metazoa</taxon>
        <taxon>Chordata</taxon>
        <taxon>Craniata</taxon>
        <taxon>Vertebrata</taxon>
        <taxon>Euteleostomi</taxon>
        <taxon>Amphibia</taxon>
        <taxon>Batrachia</taxon>
        <taxon>Anura</taxon>
        <taxon>Neobatrachia</taxon>
        <taxon>Ranoidea</taxon>
        <taxon>Pyxicephalidae</taxon>
        <taxon>Pyxicephalinae</taxon>
        <taxon>Pyxicephalus</taxon>
    </lineage>
</organism>
<dbReference type="AlphaFoldDB" id="A0AAV3ANA1"/>
<evidence type="ECO:0000313" key="2">
    <source>
        <dbReference type="Proteomes" id="UP001181693"/>
    </source>
</evidence>
<gene>
    <name evidence="1" type="ORF">GDO54_000670</name>
</gene>
<dbReference type="EMBL" id="DYDO01000001">
    <property type="protein sequence ID" value="DBA32924.1"/>
    <property type="molecule type" value="Genomic_DNA"/>
</dbReference>
<name>A0AAV3ANA1_PYXAD</name>
<reference evidence="1" key="1">
    <citation type="thesis" date="2020" institute="ProQuest LLC" country="789 East Eisenhower Parkway, Ann Arbor, MI, USA">
        <title>Comparative Genomics and Chromosome Evolution.</title>
        <authorList>
            <person name="Mudd A.B."/>
        </authorList>
    </citation>
    <scope>NUCLEOTIDE SEQUENCE</scope>
    <source>
        <strain evidence="1">1538</strain>
        <tissue evidence="1">Blood</tissue>
    </source>
</reference>
<comment type="caution">
    <text evidence="1">The sequence shown here is derived from an EMBL/GenBank/DDBJ whole genome shotgun (WGS) entry which is preliminary data.</text>
</comment>